<dbReference type="SUPFAM" id="SSF88723">
    <property type="entry name" value="PIN domain-like"/>
    <property type="match status" value="1"/>
</dbReference>
<reference evidence="1" key="2">
    <citation type="submission" date="2021-05" db="EMBL/GenBank/DDBJ databases">
        <title>Protein family content uncovers lineage relationships and bacterial pathway maintenance mechanisms in DPANN archaea.</title>
        <authorList>
            <person name="Castelle C.J."/>
            <person name="Meheust R."/>
            <person name="Jaffe A.L."/>
            <person name="Seitz K."/>
            <person name="Gong X."/>
            <person name="Baker B.J."/>
            <person name="Banfield J.F."/>
        </authorList>
    </citation>
    <scope>NUCLEOTIDE SEQUENCE</scope>
    <source>
        <strain evidence="1">RIFCSPHIGHO2_01_FULL_AR10_44_11</strain>
    </source>
</reference>
<organism evidence="1 2">
    <name type="scientific">Candidatus Iainarchaeum sp</name>
    <dbReference type="NCBI Taxonomy" id="3101447"/>
    <lineage>
        <taxon>Archaea</taxon>
        <taxon>Candidatus Iainarchaeota</taxon>
        <taxon>Candidatus Iainarchaeia</taxon>
        <taxon>Candidatus Iainarchaeales</taxon>
        <taxon>Candidatus Iainarchaeaceae</taxon>
        <taxon>Candidatus Iainarchaeum</taxon>
    </lineage>
</organism>
<accession>A0A8T4KSD1</accession>
<name>A0A8T4KSD1_9ARCH</name>
<proteinExistence type="predicted"/>
<dbReference type="Proteomes" id="UP000677687">
    <property type="component" value="Unassembled WGS sequence"/>
</dbReference>
<dbReference type="EMBL" id="JAGVWD010000018">
    <property type="protein sequence ID" value="MBS3057261.1"/>
    <property type="molecule type" value="Genomic_DNA"/>
</dbReference>
<evidence type="ECO:0000313" key="1">
    <source>
        <dbReference type="EMBL" id="MBS3057261.1"/>
    </source>
</evidence>
<dbReference type="InterPro" id="IPR029060">
    <property type="entry name" value="PIN-like_dom_sf"/>
</dbReference>
<evidence type="ECO:0008006" key="3">
    <source>
        <dbReference type="Google" id="ProtNLM"/>
    </source>
</evidence>
<evidence type="ECO:0000313" key="2">
    <source>
        <dbReference type="Proteomes" id="UP000677687"/>
    </source>
</evidence>
<gene>
    <name evidence="1" type="ORF">J4415_01380</name>
</gene>
<protein>
    <recommendedName>
        <fullName evidence="3">PIN domain-containing protein</fullName>
    </recommendedName>
</protein>
<sequence>MIRNELNGGLRPLYHYSENFFCLCRERNIIVVISGLFLKEVKSKTFLTEKEILDYFKSIYLIKYELAFPTAKVDERNKELKAKGLHYPDSLHAAYALETNCEYLVTWNKKDFEPLENLIRVISPDEVRNHIP</sequence>
<dbReference type="Gene3D" id="3.40.50.1010">
    <property type="entry name" value="5'-nuclease"/>
    <property type="match status" value="1"/>
</dbReference>
<dbReference type="AlphaFoldDB" id="A0A8T4KSD1"/>
<comment type="caution">
    <text evidence="1">The sequence shown here is derived from an EMBL/GenBank/DDBJ whole genome shotgun (WGS) entry which is preliminary data.</text>
</comment>
<reference evidence="1" key="1">
    <citation type="submission" date="2021-03" db="EMBL/GenBank/DDBJ databases">
        <authorList>
            <person name="Jaffe A."/>
        </authorList>
    </citation>
    <scope>NUCLEOTIDE SEQUENCE</scope>
    <source>
        <strain evidence="1">RIFCSPHIGHO2_01_FULL_AR10_44_11</strain>
    </source>
</reference>